<feature type="domain" description="Amine oxidase" evidence="1">
    <location>
        <begin position="14"/>
        <end position="435"/>
    </location>
</feature>
<reference evidence="3" key="1">
    <citation type="journal article" date="2019" name="Int. J. Syst. Evol. Microbiol.">
        <title>The Global Catalogue of Microorganisms (GCM) 10K type strain sequencing project: providing services to taxonomists for standard genome sequencing and annotation.</title>
        <authorList>
            <consortium name="The Broad Institute Genomics Platform"/>
            <consortium name="The Broad Institute Genome Sequencing Center for Infectious Disease"/>
            <person name="Wu L."/>
            <person name="Ma J."/>
        </authorList>
    </citation>
    <scope>NUCLEOTIDE SEQUENCE [LARGE SCALE GENOMIC DNA]</scope>
    <source>
        <strain evidence="3">CCUG 56401</strain>
    </source>
</reference>
<dbReference type="Gene3D" id="3.90.660.20">
    <property type="entry name" value="Protoporphyrinogen oxidase, mitochondrial, domain 2"/>
    <property type="match status" value="1"/>
</dbReference>
<protein>
    <submittedName>
        <fullName evidence="2">Protoporphyrinogen/coproporphyrinogen oxidase</fullName>
    </submittedName>
</protein>
<dbReference type="InterPro" id="IPR050464">
    <property type="entry name" value="Zeta_carotene_desat/Oxidored"/>
</dbReference>
<dbReference type="PRINTS" id="PR00419">
    <property type="entry name" value="ADXRDTASE"/>
</dbReference>
<gene>
    <name evidence="2" type="ORF">ACFQ16_25605</name>
</gene>
<dbReference type="EMBL" id="JBHTIW010000029">
    <property type="protein sequence ID" value="MFD0923136.1"/>
    <property type="molecule type" value="Genomic_DNA"/>
</dbReference>
<dbReference type="InterPro" id="IPR036188">
    <property type="entry name" value="FAD/NAD-bd_sf"/>
</dbReference>
<evidence type="ECO:0000313" key="3">
    <source>
        <dbReference type="Proteomes" id="UP001597018"/>
    </source>
</evidence>
<dbReference type="Proteomes" id="UP001597018">
    <property type="component" value="Unassembled WGS sequence"/>
</dbReference>
<keyword evidence="3" id="KW-1185">Reference proteome</keyword>
<evidence type="ECO:0000259" key="1">
    <source>
        <dbReference type="Pfam" id="PF01593"/>
    </source>
</evidence>
<dbReference type="Gene3D" id="1.10.3110.10">
    <property type="entry name" value="protoporphyrinogen ix oxidase, domain 3"/>
    <property type="match status" value="1"/>
</dbReference>
<dbReference type="Gene3D" id="3.50.50.60">
    <property type="entry name" value="FAD/NAD(P)-binding domain"/>
    <property type="match status" value="1"/>
</dbReference>
<dbReference type="InterPro" id="IPR002937">
    <property type="entry name" value="Amino_oxidase"/>
</dbReference>
<organism evidence="2 3">
    <name type="scientific">Saccharopolyspora rosea</name>
    <dbReference type="NCBI Taxonomy" id="524884"/>
    <lineage>
        <taxon>Bacteria</taxon>
        <taxon>Bacillati</taxon>
        <taxon>Actinomycetota</taxon>
        <taxon>Actinomycetes</taxon>
        <taxon>Pseudonocardiales</taxon>
        <taxon>Pseudonocardiaceae</taxon>
        <taxon>Saccharopolyspora</taxon>
    </lineage>
</organism>
<accession>A0ABW3FXQ8</accession>
<proteinExistence type="predicted"/>
<dbReference type="RefSeq" id="WP_263247193.1">
    <property type="nucleotide sequence ID" value="NZ_BAABLT010000028.1"/>
</dbReference>
<name>A0ABW3FXQ8_9PSEU</name>
<dbReference type="Pfam" id="PF01593">
    <property type="entry name" value="Amino_oxidase"/>
    <property type="match status" value="1"/>
</dbReference>
<comment type="caution">
    <text evidence="2">The sequence shown here is derived from an EMBL/GenBank/DDBJ whole genome shotgun (WGS) entry which is preliminary data.</text>
</comment>
<dbReference type="SUPFAM" id="SSF51905">
    <property type="entry name" value="FAD/NAD(P)-binding domain"/>
    <property type="match status" value="1"/>
</dbReference>
<dbReference type="PANTHER" id="PTHR42923">
    <property type="entry name" value="PROTOPORPHYRINOGEN OXIDASE"/>
    <property type="match status" value="1"/>
</dbReference>
<sequence length="450" mass="48013">MSPDLDVAVVGAGIAGLTAADELRRAGLDVRVFESAGHVGGRMASARRDGYTIDTGAEQISPRGYRATWELLARLGVTEDEVPRIGRPVAVWRDGRAHSGVTDPRGMISGAGLSARARLDLLRFAAWALRRRADFDDDHPERSPLADATVAELAGHYHPDLHDYLLQPVAGSFFGWDTARSSAAVLTGLLLAVGGAGTWRTYRDGMDTPARLLAAGLDVVTGRRVDEVVADRGTARVRIGSDEITARSVLLCVPAPVARSLHANPLDEEADYLAACTFTTALKVSCLLDAPLSPEGAGRPYLLLTPEAEDRALSAIIFDHEKHPGRAPTAKGLLTLMANAGTVPDLLDAPDHEVVERLTTAARRYLPSLGAVNRANFVHRHHHALPEATPQALHRRARFMARPNGPVDYAGDWVMLRPASEGAVRAGALAASRVLSRLRSTQDTAAAAGV</sequence>
<evidence type="ECO:0000313" key="2">
    <source>
        <dbReference type="EMBL" id="MFD0923136.1"/>
    </source>
</evidence>
<dbReference type="SUPFAM" id="SSF54373">
    <property type="entry name" value="FAD-linked reductases, C-terminal domain"/>
    <property type="match status" value="1"/>
</dbReference>